<protein>
    <recommendedName>
        <fullName evidence="10">Glycine--tRNA ligase beta subunit</fullName>
        <ecNumber evidence="10">6.1.1.14</ecNumber>
    </recommendedName>
    <alternativeName>
        <fullName evidence="10">Glycyl-tRNA synthetase beta subunit</fullName>
        <shortName evidence="10">GlyRS</shortName>
    </alternativeName>
</protein>
<dbReference type="NCBIfam" id="TIGR00211">
    <property type="entry name" value="glyS"/>
    <property type="match status" value="1"/>
</dbReference>
<evidence type="ECO:0000256" key="10">
    <source>
        <dbReference type="HAMAP-Rule" id="MF_00255"/>
    </source>
</evidence>
<accession>A0A3D8P519</accession>
<dbReference type="PRINTS" id="PR01045">
    <property type="entry name" value="TRNASYNTHGB"/>
</dbReference>
<comment type="similarity">
    <text evidence="2 10">Belongs to the class-II aminoacyl-tRNA synthetase family.</text>
</comment>
<reference evidence="12 13" key="1">
    <citation type="submission" date="2018-08" db="EMBL/GenBank/DDBJ databases">
        <title>Form III RuBisCO-mediated autotrophy in Thermodesulfobium bacteria.</title>
        <authorList>
            <person name="Toshchakov S.V."/>
            <person name="Kublanov I.V."/>
            <person name="Frolov E."/>
            <person name="Bonch-Osmolovskaya E.A."/>
            <person name="Tourova T.P."/>
            <person name="Chernych N.A."/>
            <person name="Lebedinsky A.V."/>
        </authorList>
    </citation>
    <scope>NUCLEOTIDE SEQUENCE [LARGE SCALE GENOMIC DNA]</scope>
    <source>
        <strain evidence="12 13">SR</strain>
    </source>
</reference>
<evidence type="ECO:0000313" key="12">
    <source>
        <dbReference type="EMBL" id="RDV83232.1"/>
    </source>
</evidence>
<dbReference type="EC" id="6.1.1.14" evidence="10"/>
<keyword evidence="13" id="KW-1185">Reference proteome</keyword>
<gene>
    <name evidence="10" type="primary">glyS</name>
    <name evidence="12" type="ORF">DXX99_05840</name>
</gene>
<evidence type="ECO:0000256" key="8">
    <source>
        <dbReference type="ARBA" id="ARBA00023146"/>
    </source>
</evidence>
<comment type="caution">
    <text evidence="12">The sequence shown here is derived from an EMBL/GenBank/DDBJ whole genome shotgun (WGS) entry which is preliminary data.</text>
</comment>
<dbReference type="PANTHER" id="PTHR30075">
    <property type="entry name" value="GLYCYL-TRNA SYNTHETASE"/>
    <property type="match status" value="1"/>
</dbReference>
<dbReference type="HAMAP" id="MF_00255">
    <property type="entry name" value="Gly_tRNA_synth_beta"/>
    <property type="match status" value="1"/>
</dbReference>
<dbReference type="GO" id="GO:0006426">
    <property type="term" value="P:glycyl-tRNA aminoacylation"/>
    <property type="evidence" value="ECO:0007669"/>
    <property type="project" value="UniProtKB-UniRule"/>
</dbReference>
<dbReference type="Proteomes" id="UP000256329">
    <property type="component" value="Unassembled WGS sequence"/>
</dbReference>
<feature type="domain" description="DALR anticodon binding" evidence="11">
    <location>
        <begin position="582"/>
        <end position="676"/>
    </location>
</feature>
<dbReference type="RefSeq" id="WP_115792561.1">
    <property type="nucleotide sequence ID" value="NZ_QSLN01000006.1"/>
</dbReference>
<proteinExistence type="inferred from homology"/>
<keyword evidence="8 10" id="KW-0030">Aminoacyl-tRNA synthetase</keyword>
<organism evidence="12 13">
    <name type="scientific">Ammonifex thiophilus</name>
    <dbReference type="NCBI Taxonomy" id="444093"/>
    <lineage>
        <taxon>Bacteria</taxon>
        <taxon>Bacillati</taxon>
        <taxon>Bacillota</taxon>
        <taxon>Clostridia</taxon>
        <taxon>Thermoanaerobacterales</taxon>
        <taxon>Thermoanaerobacteraceae</taxon>
        <taxon>Ammonifex</taxon>
    </lineage>
</organism>
<evidence type="ECO:0000256" key="2">
    <source>
        <dbReference type="ARBA" id="ARBA00008226"/>
    </source>
</evidence>
<dbReference type="EMBL" id="QSLN01000006">
    <property type="protein sequence ID" value="RDV83232.1"/>
    <property type="molecule type" value="Genomic_DNA"/>
</dbReference>
<dbReference type="Pfam" id="PF02092">
    <property type="entry name" value="tRNA_synt_2f"/>
    <property type="match status" value="1"/>
</dbReference>
<dbReference type="GO" id="GO:0005829">
    <property type="term" value="C:cytosol"/>
    <property type="evidence" value="ECO:0007669"/>
    <property type="project" value="TreeGrafter"/>
</dbReference>
<dbReference type="InterPro" id="IPR008909">
    <property type="entry name" value="DALR_anticod-bd"/>
</dbReference>
<keyword evidence="6 10" id="KW-0067">ATP-binding</keyword>
<dbReference type="AlphaFoldDB" id="A0A3D8P519"/>
<evidence type="ECO:0000256" key="4">
    <source>
        <dbReference type="ARBA" id="ARBA00022598"/>
    </source>
</evidence>
<comment type="catalytic activity">
    <reaction evidence="9 10">
        <text>tRNA(Gly) + glycine + ATP = glycyl-tRNA(Gly) + AMP + diphosphate</text>
        <dbReference type="Rhea" id="RHEA:16013"/>
        <dbReference type="Rhea" id="RHEA-COMP:9664"/>
        <dbReference type="Rhea" id="RHEA-COMP:9683"/>
        <dbReference type="ChEBI" id="CHEBI:30616"/>
        <dbReference type="ChEBI" id="CHEBI:33019"/>
        <dbReference type="ChEBI" id="CHEBI:57305"/>
        <dbReference type="ChEBI" id="CHEBI:78442"/>
        <dbReference type="ChEBI" id="CHEBI:78522"/>
        <dbReference type="ChEBI" id="CHEBI:456215"/>
        <dbReference type="EC" id="6.1.1.14"/>
    </reaction>
</comment>
<dbReference type="GO" id="GO:0004814">
    <property type="term" value="F:arginine-tRNA ligase activity"/>
    <property type="evidence" value="ECO:0007669"/>
    <property type="project" value="InterPro"/>
</dbReference>
<dbReference type="OrthoDB" id="9775440at2"/>
<keyword evidence="5 10" id="KW-0547">Nucleotide-binding</keyword>
<evidence type="ECO:0000256" key="1">
    <source>
        <dbReference type="ARBA" id="ARBA00004496"/>
    </source>
</evidence>
<keyword evidence="3 10" id="KW-0963">Cytoplasm</keyword>
<keyword evidence="7 10" id="KW-0648">Protein biosynthesis</keyword>
<comment type="subcellular location">
    <subcellularLocation>
        <location evidence="1 10">Cytoplasm</location>
    </subcellularLocation>
</comment>
<sequence>MRDFLLEIGTEEMPARLLSSALENLKNTAQELLREARLSHHGTKTFGTPRRLVLLVRGLAERQEKLVREVKGPARRVAFDEEGKPTKAALGFARSQGVRVEDLVVRLVGDTEYVYAVKEEEGRPTPEVLRELCPRLITSLNFPRSMRWGDKKISFIRPIRWLLALYGEEVIPFELDGLKAGNTTRGHRFLSSAPITVSSPEAYFRLMAENFVVVDPEERKQLILSQLEELAAQEGGKVEADPELLEEVANLVEYATAFCGSFSPEFLKLPEAVLVTTMKEHQRYFPLRDKEGKLLPRFLAVHSSSPAHTEGIRKGNERVLKARLADASFFYREDLARPLADRVEGLKRVVYLEDLGTLYDKTLRLQELVAYLGNELGVDDATQRILARAAYLAKADLLTHMVYEFPELQGVMGREYALASGEDPAVAEALYEQYLPRFAGDALPQTTPGRILSLADKVDNLVGCFGLGLIPTGSQDPYALRRQALGIIHIITSASLSLSLSRLWEKAYQAYQGRLRLSLEEVLGSLRDFFAQRLRALWGEKIRAEVIEAVLATGFDDLNRACQRVQALAAFCQDPAFPLLHTAYLRAVNLLRRDLPEEKPDPSLFVHPAEQELYDTLAGLEEEVAPDLKRGDYFAVLQKLARLHDPVARFFDGVLVMDENPALRANRLALLAWIVRLVREVGDISCVPVA</sequence>
<evidence type="ECO:0000256" key="3">
    <source>
        <dbReference type="ARBA" id="ARBA00022490"/>
    </source>
</evidence>
<dbReference type="PROSITE" id="PS50861">
    <property type="entry name" value="AA_TRNA_LIGASE_II_GLYAB"/>
    <property type="match status" value="1"/>
</dbReference>
<comment type="subunit">
    <text evidence="10">Tetramer of two alpha and two beta subunits.</text>
</comment>
<evidence type="ECO:0000256" key="7">
    <source>
        <dbReference type="ARBA" id="ARBA00022917"/>
    </source>
</evidence>
<dbReference type="InterPro" id="IPR006194">
    <property type="entry name" value="Gly-tRNA-synth_heterodimer"/>
</dbReference>
<name>A0A3D8P519_9THEO</name>
<evidence type="ECO:0000259" key="11">
    <source>
        <dbReference type="Pfam" id="PF05746"/>
    </source>
</evidence>
<dbReference type="Pfam" id="PF05746">
    <property type="entry name" value="DALR_1"/>
    <property type="match status" value="1"/>
</dbReference>
<evidence type="ECO:0000313" key="13">
    <source>
        <dbReference type="Proteomes" id="UP000256329"/>
    </source>
</evidence>
<evidence type="ECO:0000256" key="5">
    <source>
        <dbReference type="ARBA" id="ARBA00022741"/>
    </source>
</evidence>
<dbReference type="PANTHER" id="PTHR30075:SF2">
    <property type="entry name" value="GLYCINE--TRNA LIGASE, CHLOROPLASTIC_MITOCHONDRIAL 2"/>
    <property type="match status" value="1"/>
</dbReference>
<evidence type="ECO:0000256" key="6">
    <source>
        <dbReference type="ARBA" id="ARBA00022840"/>
    </source>
</evidence>
<dbReference type="GO" id="GO:0005524">
    <property type="term" value="F:ATP binding"/>
    <property type="evidence" value="ECO:0007669"/>
    <property type="project" value="UniProtKB-UniRule"/>
</dbReference>
<dbReference type="InterPro" id="IPR015944">
    <property type="entry name" value="Gly-tRNA-synth_bsu"/>
</dbReference>
<dbReference type="GO" id="GO:0004820">
    <property type="term" value="F:glycine-tRNA ligase activity"/>
    <property type="evidence" value="ECO:0007669"/>
    <property type="project" value="UniProtKB-UniRule"/>
</dbReference>
<dbReference type="SUPFAM" id="SSF109604">
    <property type="entry name" value="HD-domain/PDEase-like"/>
    <property type="match status" value="1"/>
</dbReference>
<keyword evidence="4 10" id="KW-0436">Ligase</keyword>
<dbReference type="GO" id="GO:0006420">
    <property type="term" value="P:arginyl-tRNA aminoacylation"/>
    <property type="evidence" value="ECO:0007669"/>
    <property type="project" value="InterPro"/>
</dbReference>
<evidence type="ECO:0000256" key="9">
    <source>
        <dbReference type="ARBA" id="ARBA00047937"/>
    </source>
</evidence>